<organism evidence="1 2">
    <name type="scientific">Cardiocondyla obscurior</name>
    <dbReference type="NCBI Taxonomy" id="286306"/>
    <lineage>
        <taxon>Eukaryota</taxon>
        <taxon>Metazoa</taxon>
        <taxon>Ecdysozoa</taxon>
        <taxon>Arthropoda</taxon>
        <taxon>Hexapoda</taxon>
        <taxon>Insecta</taxon>
        <taxon>Pterygota</taxon>
        <taxon>Neoptera</taxon>
        <taxon>Endopterygota</taxon>
        <taxon>Hymenoptera</taxon>
        <taxon>Apocrita</taxon>
        <taxon>Aculeata</taxon>
        <taxon>Formicoidea</taxon>
        <taxon>Formicidae</taxon>
        <taxon>Myrmicinae</taxon>
        <taxon>Cardiocondyla</taxon>
    </lineage>
</organism>
<gene>
    <name evidence="1" type="ORF">PUN28_000964</name>
</gene>
<sequence>MPVCIIIIPTSVKIQRSTRTRLSRTRGRPRTNSNTLIIEFALSHKQGYSVHLKNT</sequence>
<dbReference type="EMBL" id="JADYXP020000001">
    <property type="protein sequence ID" value="KAL0133681.1"/>
    <property type="molecule type" value="Genomic_DNA"/>
</dbReference>
<proteinExistence type="predicted"/>
<comment type="caution">
    <text evidence="1">The sequence shown here is derived from an EMBL/GenBank/DDBJ whole genome shotgun (WGS) entry which is preliminary data.</text>
</comment>
<evidence type="ECO:0000313" key="2">
    <source>
        <dbReference type="Proteomes" id="UP001430953"/>
    </source>
</evidence>
<dbReference type="Proteomes" id="UP001430953">
    <property type="component" value="Unassembled WGS sequence"/>
</dbReference>
<accession>A0AAW2H2W4</accession>
<keyword evidence="2" id="KW-1185">Reference proteome</keyword>
<dbReference type="AlphaFoldDB" id="A0AAW2H2W4"/>
<reference evidence="1 2" key="1">
    <citation type="submission" date="2023-03" db="EMBL/GenBank/DDBJ databases">
        <title>High recombination rates correlate with genetic variation in Cardiocondyla obscurior ants.</title>
        <authorList>
            <person name="Errbii M."/>
        </authorList>
    </citation>
    <scope>NUCLEOTIDE SEQUENCE [LARGE SCALE GENOMIC DNA]</scope>
    <source>
        <strain evidence="1">Alpha-2009</strain>
        <tissue evidence="1">Whole body</tissue>
    </source>
</reference>
<name>A0AAW2H2W4_9HYME</name>
<protein>
    <submittedName>
        <fullName evidence="1">Uncharacterized protein</fullName>
    </submittedName>
</protein>
<evidence type="ECO:0000313" key="1">
    <source>
        <dbReference type="EMBL" id="KAL0133681.1"/>
    </source>
</evidence>